<protein>
    <recommendedName>
        <fullName evidence="5">Translation elongation factor EF1B beta/delta subunit guanine nucleotide exchange domain-containing protein</fullName>
    </recommendedName>
</protein>
<keyword evidence="7" id="KW-1185">Reference proteome</keyword>
<reference evidence="6 7" key="1">
    <citation type="journal article" date="2019" name="PLoS Negl. Trop. Dis.">
        <title>Whole genome sequencing of Entamoeba nuttalli reveals mammalian host-related molecular signatures and a novel octapeptide-repeat surface protein.</title>
        <authorList>
            <person name="Tanaka M."/>
            <person name="Makiuchi T."/>
            <person name="Komiyama T."/>
            <person name="Shiina T."/>
            <person name="Osaki K."/>
            <person name="Tachibana H."/>
        </authorList>
    </citation>
    <scope>NUCLEOTIDE SEQUENCE [LARGE SCALE GENOMIC DNA]</scope>
    <source>
        <strain evidence="6 7">P19-061405</strain>
    </source>
</reference>
<dbReference type="InterPro" id="IPR049720">
    <property type="entry name" value="EF1B_bsu/dsu"/>
</dbReference>
<dbReference type="Pfam" id="PF00736">
    <property type="entry name" value="EF1_GNE"/>
    <property type="match status" value="1"/>
</dbReference>
<keyword evidence="3" id="KW-0648">Protein biosynthesis</keyword>
<feature type="compositionally biased region" description="Basic and acidic residues" evidence="4">
    <location>
        <begin position="18"/>
        <end position="30"/>
    </location>
</feature>
<evidence type="ECO:0000256" key="2">
    <source>
        <dbReference type="ARBA" id="ARBA00022768"/>
    </source>
</evidence>
<feature type="domain" description="Translation elongation factor EF1B beta/delta subunit guanine nucleotide exchange" evidence="5">
    <location>
        <begin position="37"/>
        <end position="122"/>
    </location>
</feature>
<dbReference type="SUPFAM" id="SSF54984">
    <property type="entry name" value="eEF-1beta-like"/>
    <property type="match status" value="1"/>
</dbReference>
<evidence type="ECO:0000313" key="6">
    <source>
        <dbReference type="EMBL" id="GAB1226100.1"/>
    </source>
</evidence>
<comment type="similarity">
    <text evidence="1">Belongs to the EF-1-beta/EF-1-delta family.</text>
</comment>
<evidence type="ECO:0000256" key="1">
    <source>
        <dbReference type="ARBA" id="ARBA00007411"/>
    </source>
</evidence>
<dbReference type="Proteomes" id="UP001628156">
    <property type="component" value="Unassembled WGS sequence"/>
</dbReference>
<feature type="region of interest" description="Disordered" evidence="4">
    <location>
        <begin position="1"/>
        <end position="30"/>
    </location>
</feature>
<gene>
    <name evidence="6" type="ORF">ENUP19_0274G0092</name>
</gene>
<dbReference type="InterPro" id="IPR014717">
    <property type="entry name" value="Transl_elong_EF1B/ribsomal_bS6"/>
</dbReference>
<evidence type="ECO:0000256" key="3">
    <source>
        <dbReference type="ARBA" id="ARBA00022917"/>
    </source>
</evidence>
<comment type="caution">
    <text evidence="6">The sequence shown here is derived from an EMBL/GenBank/DDBJ whole genome shotgun (WGS) entry which is preliminary data.</text>
</comment>
<keyword evidence="2" id="KW-0251">Elongation factor</keyword>
<organism evidence="6 7">
    <name type="scientific">Entamoeba nuttalli</name>
    <dbReference type="NCBI Taxonomy" id="412467"/>
    <lineage>
        <taxon>Eukaryota</taxon>
        <taxon>Amoebozoa</taxon>
        <taxon>Evosea</taxon>
        <taxon>Archamoebae</taxon>
        <taxon>Mastigamoebida</taxon>
        <taxon>Entamoebidae</taxon>
        <taxon>Entamoeba</taxon>
    </lineage>
</organism>
<evidence type="ECO:0000256" key="4">
    <source>
        <dbReference type="SAM" id="MobiDB-lite"/>
    </source>
</evidence>
<dbReference type="SMART" id="SM00888">
    <property type="entry name" value="EF1_GNE"/>
    <property type="match status" value="1"/>
</dbReference>
<dbReference type="InterPro" id="IPR036219">
    <property type="entry name" value="eEF-1beta-like_sf"/>
</dbReference>
<feature type="compositionally biased region" description="Acidic residues" evidence="4">
    <location>
        <begin position="1"/>
        <end position="17"/>
    </location>
</feature>
<dbReference type="PANTHER" id="PTHR11595">
    <property type="entry name" value="EF-HAND AND COILED-COIL DOMAIN-CONTAINING FAMILY MEMBER"/>
    <property type="match status" value="1"/>
</dbReference>
<evidence type="ECO:0000259" key="5">
    <source>
        <dbReference type="SMART" id="SM00888"/>
    </source>
</evidence>
<proteinExistence type="inferred from homology"/>
<dbReference type="EMBL" id="BAAFRS010000274">
    <property type="protein sequence ID" value="GAB1226100.1"/>
    <property type="molecule type" value="Genomic_DNA"/>
</dbReference>
<dbReference type="Gene3D" id="3.30.70.60">
    <property type="match status" value="1"/>
</dbReference>
<name>A0ABQ0DTC5_9EUKA</name>
<accession>A0ABQ0DTC5</accession>
<sequence>MADDMDLFGEMTPEEIEAEKKRKEAKEAAKKAEPVGQSQIVYDIKPWGEDTNLDEMEAAVRAITREGLEWKGSERKDVAYGIKKLTIICNVLDSVDTESVQEEIEGLEDYVQSVDIVSFNKL</sequence>
<evidence type="ECO:0000313" key="7">
    <source>
        <dbReference type="Proteomes" id="UP001628156"/>
    </source>
</evidence>
<dbReference type="CDD" id="cd00292">
    <property type="entry name" value="EF1B"/>
    <property type="match status" value="1"/>
</dbReference>
<dbReference type="InterPro" id="IPR014038">
    <property type="entry name" value="EF1B_bsu/dsu_GNE"/>
</dbReference>
<dbReference type="PANTHER" id="PTHR11595:SF21">
    <property type="entry name" value="ELONGATION FACTOR 1-BETA"/>
    <property type="match status" value="1"/>
</dbReference>